<keyword evidence="14" id="KW-1185">Reference proteome</keyword>
<dbReference type="GO" id="GO:0050767">
    <property type="term" value="P:regulation of neurogenesis"/>
    <property type="evidence" value="ECO:0000318"/>
    <property type="project" value="GO_Central"/>
</dbReference>
<dbReference type="SUPFAM" id="SSF158457">
    <property type="entry name" value="Orange domain-like"/>
    <property type="match status" value="1"/>
</dbReference>
<dbReference type="GO" id="GO:0005634">
    <property type="term" value="C:nucleus"/>
    <property type="evidence" value="ECO:0000318"/>
    <property type="project" value="GO_Central"/>
</dbReference>
<dbReference type="GO" id="GO:0006357">
    <property type="term" value="P:regulation of transcription by RNA polymerase II"/>
    <property type="evidence" value="ECO:0000318"/>
    <property type="project" value="GO_Central"/>
</dbReference>
<comment type="similarity">
    <text evidence="9">Belongs to the HEY family.</text>
</comment>
<dbReference type="InterPro" id="IPR036638">
    <property type="entry name" value="HLH_DNA-bd_sf"/>
</dbReference>
<dbReference type="GO" id="GO:0009952">
    <property type="term" value="P:anterior/posterior pattern specification"/>
    <property type="evidence" value="ECO:0000318"/>
    <property type="project" value="GO_Central"/>
</dbReference>
<evidence type="ECO:0008006" key="15">
    <source>
        <dbReference type="Google" id="ProtNLM"/>
    </source>
</evidence>
<feature type="compositionally biased region" description="Low complexity" evidence="10">
    <location>
        <begin position="1"/>
        <end position="20"/>
    </location>
</feature>
<evidence type="ECO:0000259" key="12">
    <source>
        <dbReference type="PROSITE" id="PS51054"/>
    </source>
</evidence>
<dbReference type="HOGENOM" id="CLU_1125803_0_0_1"/>
<dbReference type="PhylomeDB" id="B3SA50"/>
<comment type="subcellular location">
    <subcellularLocation>
        <location evidence="1">Nucleus</location>
    </subcellularLocation>
</comment>
<dbReference type="FunCoup" id="B3SA50">
    <property type="interactions" value="218"/>
</dbReference>
<dbReference type="InterPro" id="IPR003650">
    <property type="entry name" value="Orange_dom"/>
</dbReference>
<dbReference type="CTD" id="6758279"/>
<evidence type="ECO:0000256" key="7">
    <source>
        <dbReference type="ARBA" id="ARBA00023163"/>
    </source>
</evidence>
<dbReference type="InterPro" id="IPR011598">
    <property type="entry name" value="bHLH_dom"/>
</dbReference>
<keyword evidence="2" id="KW-0217">Developmental protein</keyword>
<dbReference type="KEGG" id="tad:TRIADDRAFT_61134"/>
<evidence type="ECO:0000256" key="9">
    <source>
        <dbReference type="ARBA" id="ARBA00038262"/>
    </source>
</evidence>
<proteinExistence type="inferred from homology"/>
<dbReference type="GO" id="GO:0000978">
    <property type="term" value="F:RNA polymerase II cis-regulatory region sequence-specific DNA binding"/>
    <property type="evidence" value="ECO:0000318"/>
    <property type="project" value="GO_Central"/>
</dbReference>
<dbReference type="SUPFAM" id="SSF47459">
    <property type="entry name" value="HLH, helix-loop-helix DNA-binding domain"/>
    <property type="match status" value="1"/>
</dbReference>
<gene>
    <name evidence="13" type="ORF">TRIADDRAFT_61134</name>
</gene>
<evidence type="ECO:0000256" key="1">
    <source>
        <dbReference type="ARBA" id="ARBA00004123"/>
    </source>
</evidence>
<accession>B3SA50</accession>
<protein>
    <recommendedName>
        <fullName evidence="15">BHLH domain-containing protein</fullName>
    </recommendedName>
</protein>
<dbReference type="Proteomes" id="UP000009022">
    <property type="component" value="Unassembled WGS sequence"/>
</dbReference>
<evidence type="ECO:0000256" key="8">
    <source>
        <dbReference type="ARBA" id="ARBA00023242"/>
    </source>
</evidence>
<feature type="region of interest" description="Disordered" evidence="10">
    <location>
        <begin position="1"/>
        <end position="24"/>
    </location>
</feature>
<dbReference type="GeneID" id="6758279"/>
<dbReference type="PANTHER" id="PTHR10985">
    <property type="entry name" value="BASIC HELIX-LOOP-HELIX TRANSCRIPTION FACTOR, HES-RELATED"/>
    <property type="match status" value="1"/>
</dbReference>
<dbReference type="PROSITE" id="PS51054">
    <property type="entry name" value="ORANGE"/>
    <property type="match status" value="1"/>
</dbReference>
<sequence>MKCDGNDSSSDDTTNMESSSINDVQITTRKKKRGIIEKRRRDRINRCLHELKRLVPTAYEKQGSAKLEKAEILQMTVDHLKYLKLHLKEGRDGVAHYYGRSPLAAVDYKAYGFYGCAMELNRYISDHHGIDCSDTSRVRLLNHLESCMNQRFSNCSCSQDSLPPVGPVAFHANPQQSTTFCATAMPVQLNLMANETMKAAHIGSIPLENSSLCSRMPLHPSVITTGITSHPGFPMYSQQIAPSMPIT</sequence>
<evidence type="ECO:0000256" key="5">
    <source>
        <dbReference type="ARBA" id="ARBA00023015"/>
    </source>
</evidence>
<evidence type="ECO:0000256" key="10">
    <source>
        <dbReference type="SAM" id="MobiDB-lite"/>
    </source>
</evidence>
<dbReference type="FunFam" id="4.10.280.10:FF:000012">
    <property type="entry name" value="hairy/enhancer-of-split related with YRPW motif protein 1"/>
    <property type="match status" value="1"/>
</dbReference>
<keyword evidence="4" id="KW-0914">Notch signaling pathway</keyword>
<keyword evidence="7" id="KW-0804">Transcription</keyword>
<dbReference type="SMART" id="SM00353">
    <property type="entry name" value="HLH"/>
    <property type="match status" value="1"/>
</dbReference>
<evidence type="ECO:0000313" key="14">
    <source>
        <dbReference type="Proteomes" id="UP000009022"/>
    </source>
</evidence>
<dbReference type="AlphaFoldDB" id="B3SA50"/>
<evidence type="ECO:0000313" key="13">
    <source>
        <dbReference type="EMBL" id="EDV20458.1"/>
    </source>
</evidence>
<dbReference type="Pfam" id="PF07527">
    <property type="entry name" value="Hairy_orange"/>
    <property type="match status" value="1"/>
</dbReference>
<dbReference type="SMART" id="SM00511">
    <property type="entry name" value="ORANGE"/>
    <property type="match status" value="1"/>
</dbReference>
<dbReference type="Gene3D" id="4.10.280.10">
    <property type="entry name" value="Helix-loop-helix DNA-binding domain"/>
    <property type="match status" value="1"/>
</dbReference>
<organism evidence="13 14">
    <name type="scientific">Trichoplax adhaerens</name>
    <name type="common">Trichoplax reptans</name>
    <dbReference type="NCBI Taxonomy" id="10228"/>
    <lineage>
        <taxon>Eukaryota</taxon>
        <taxon>Metazoa</taxon>
        <taxon>Placozoa</taxon>
        <taxon>Uniplacotomia</taxon>
        <taxon>Trichoplacea</taxon>
        <taxon>Trichoplacidae</taxon>
        <taxon>Trichoplax</taxon>
    </lineage>
</organism>
<dbReference type="OMA" id="CAMELNR"/>
<keyword evidence="8" id="KW-0539">Nucleus</keyword>
<dbReference type="OrthoDB" id="6371181at2759"/>
<dbReference type="RefSeq" id="XP_002117152.1">
    <property type="nucleotide sequence ID" value="XM_002117116.1"/>
</dbReference>
<feature type="domain" description="BHLH" evidence="11">
    <location>
        <begin position="28"/>
        <end position="83"/>
    </location>
</feature>
<dbReference type="eggNOG" id="KOG4304">
    <property type="taxonomic scope" value="Eukaryota"/>
</dbReference>
<evidence type="ECO:0000256" key="6">
    <source>
        <dbReference type="ARBA" id="ARBA00023125"/>
    </source>
</evidence>
<dbReference type="GO" id="GO:0007219">
    <property type="term" value="P:Notch signaling pathway"/>
    <property type="evidence" value="ECO:0007669"/>
    <property type="project" value="UniProtKB-KW"/>
</dbReference>
<dbReference type="Pfam" id="PF00010">
    <property type="entry name" value="HLH"/>
    <property type="match status" value="1"/>
</dbReference>
<dbReference type="InterPro" id="IPR050370">
    <property type="entry name" value="HES_HEY"/>
</dbReference>
<reference evidence="13 14" key="1">
    <citation type="journal article" date="2008" name="Nature">
        <title>The Trichoplax genome and the nature of placozoans.</title>
        <authorList>
            <person name="Srivastava M."/>
            <person name="Begovic E."/>
            <person name="Chapman J."/>
            <person name="Putnam N.H."/>
            <person name="Hellsten U."/>
            <person name="Kawashima T."/>
            <person name="Kuo A."/>
            <person name="Mitros T."/>
            <person name="Salamov A."/>
            <person name="Carpenter M.L."/>
            <person name="Signorovitch A.Y."/>
            <person name="Moreno M.A."/>
            <person name="Kamm K."/>
            <person name="Grimwood J."/>
            <person name="Schmutz J."/>
            <person name="Shapiro H."/>
            <person name="Grigoriev I.V."/>
            <person name="Buss L.W."/>
            <person name="Schierwater B."/>
            <person name="Dellaporta S.L."/>
            <person name="Rokhsar D.S."/>
        </authorList>
    </citation>
    <scope>NUCLEOTIDE SEQUENCE [LARGE SCALE GENOMIC DNA]</scope>
    <source>
        <strain evidence="13 14">Grell-BS-1999</strain>
    </source>
</reference>
<dbReference type="STRING" id="10228.B3SA50"/>
<keyword evidence="6" id="KW-0238">DNA-binding</keyword>
<name>B3SA50_TRIAD</name>
<feature type="domain" description="Orange" evidence="12">
    <location>
        <begin position="111"/>
        <end position="144"/>
    </location>
</feature>
<dbReference type="PROSITE" id="PS50888">
    <property type="entry name" value="BHLH"/>
    <property type="match status" value="1"/>
</dbReference>
<keyword evidence="3" id="KW-0678">Repressor</keyword>
<dbReference type="EMBL" id="DS985260">
    <property type="protein sequence ID" value="EDV20458.1"/>
    <property type="molecule type" value="Genomic_DNA"/>
</dbReference>
<evidence type="ECO:0000256" key="2">
    <source>
        <dbReference type="ARBA" id="ARBA00022473"/>
    </source>
</evidence>
<dbReference type="Gene3D" id="6.10.250.980">
    <property type="match status" value="1"/>
</dbReference>
<keyword evidence="5" id="KW-0805">Transcription regulation</keyword>
<evidence type="ECO:0000256" key="4">
    <source>
        <dbReference type="ARBA" id="ARBA00022976"/>
    </source>
</evidence>
<dbReference type="CDD" id="cd11407">
    <property type="entry name" value="bHLH-O_HERP"/>
    <property type="match status" value="1"/>
</dbReference>
<dbReference type="InParanoid" id="B3SA50"/>
<evidence type="ECO:0000256" key="3">
    <source>
        <dbReference type="ARBA" id="ARBA00022491"/>
    </source>
</evidence>
<dbReference type="GO" id="GO:0046983">
    <property type="term" value="F:protein dimerization activity"/>
    <property type="evidence" value="ECO:0007669"/>
    <property type="project" value="InterPro"/>
</dbReference>
<evidence type="ECO:0000259" key="11">
    <source>
        <dbReference type="PROSITE" id="PS50888"/>
    </source>
</evidence>
<dbReference type="GO" id="GO:0000981">
    <property type="term" value="F:DNA-binding transcription factor activity, RNA polymerase II-specific"/>
    <property type="evidence" value="ECO:0000318"/>
    <property type="project" value="GO_Central"/>
</dbReference>